<dbReference type="RefSeq" id="WP_089249383.1">
    <property type="nucleotide sequence ID" value="NZ_FZPH01000005.1"/>
</dbReference>
<proteinExistence type="predicted"/>
<sequence>MTDGVSISGGTFHGPVAAGEHASATVNYHATDVAALLGQLRELIDQAGDPDAARAAVEDVEEAINRPARLANRLRSARDRFEEVGAAAALIAAIAQACGIPWQ</sequence>
<accession>A0A239MHI8</accession>
<dbReference type="Proteomes" id="UP000198362">
    <property type="component" value="Unassembled WGS sequence"/>
</dbReference>
<gene>
    <name evidence="1" type="ORF">SAMN05421812_105408</name>
</gene>
<reference evidence="1 2" key="1">
    <citation type="submission" date="2017-06" db="EMBL/GenBank/DDBJ databases">
        <authorList>
            <person name="Kim H.J."/>
            <person name="Triplett B.A."/>
        </authorList>
    </citation>
    <scope>NUCLEOTIDE SEQUENCE [LARGE SCALE GENOMIC DNA]</scope>
    <source>
        <strain evidence="1 2">CGMCC 4.5593</strain>
    </source>
</reference>
<keyword evidence="2" id="KW-1185">Reference proteome</keyword>
<evidence type="ECO:0000313" key="1">
    <source>
        <dbReference type="EMBL" id="SNT41259.1"/>
    </source>
</evidence>
<name>A0A239MHI8_9ACTN</name>
<evidence type="ECO:0000313" key="2">
    <source>
        <dbReference type="Proteomes" id="UP000198362"/>
    </source>
</evidence>
<organism evidence="1 2">
    <name type="scientific">Asanoa hainanensis</name>
    <dbReference type="NCBI Taxonomy" id="560556"/>
    <lineage>
        <taxon>Bacteria</taxon>
        <taxon>Bacillati</taxon>
        <taxon>Actinomycetota</taxon>
        <taxon>Actinomycetes</taxon>
        <taxon>Micromonosporales</taxon>
        <taxon>Micromonosporaceae</taxon>
        <taxon>Asanoa</taxon>
    </lineage>
</organism>
<protein>
    <submittedName>
        <fullName evidence="1">Uncharacterized protein</fullName>
    </submittedName>
</protein>
<dbReference type="EMBL" id="FZPH01000005">
    <property type="protein sequence ID" value="SNT41259.1"/>
    <property type="molecule type" value="Genomic_DNA"/>
</dbReference>
<dbReference type="OrthoDB" id="9873419at2"/>
<dbReference type="AlphaFoldDB" id="A0A239MHI8"/>